<reference evidence="3" key="2">
    <citation type="submission" date="2023-02" db="EMBL/GenBank/DDBJ databases">
        <authorList>
            <person name="Swenson N.G."/>
            <person name="Wegrzyn J.L."/>
            <person name="Mcevoy S.L."/>
        </authorList>
    </citation>
    <scope>NUCLEOTIDE SEQUENCE</scope>
    <source>
        <strain evidence="3">91603</strain>
        <tissue evidence="3">Leaf</tissue>
    </source>
</reference>
<dbReference type="Pfam" id="PF25110">
    <property type="entry name" value="TPR_ESP1"/>
    <property type="match status" value="2"/>
</dbReference>
<keyword evidence="1" id="KW-0175">Coiled coil</keyword>
<evidence type="ECO:0000313" key="3">
    <source>
        <dbReference type="EMBL" id="KAI9161744.1"/>
    </source>
</evidence>
<accession>A0AAD5IJG9</accession>
<feature type="domain" description="Separase-like TPR repeats region" evidence="2">
    <location>
        <begin position="6"/>
        <end position="171"/>
    </location>
</feature>
<comment type="caution">
    <text evidence="3">The sequence shown here is derived from an EMBL/GenBank/DDBJ whole genome shotgun (WGS) entry which is preliminary data.</text>
</comment>
<protein>
    <recommendedName>
        <fullName evidence="2">Separase-like TPR repeats region domain-containing protein</fullName>
    </recommendedName>
</protein>
<feature type="coiled-coil region" evidence="1">
    <location>
        <begin position="280"/>
        <end position="332"/>
    </location>
</feature>
<dbReference type="AlphaFoldDB" id="A0AAD5IJG9"/>
<dbReference type="PANTHER" id="PTHR35689">
    <property type="entry name" value="EARLY ENDOSOME ANTIGEN"/>
    <property type="match status" value="1"/>
</dbReference>
<keyword evidence="4" id="KW-1185">Reference proteome</keyword>
<organism evidence="3 4">
    <name type="scientific">Acer negundo</name>
    <name type="common">Box elder</name>
    <dbReference type="NCBI Taxonomy" id="4023"/>
    <lineage>
        <taxon>Eukaryota</taxon>
        <taxon>Viridiplantae</taxon>
        <taxon>Streptophyta</taxon>
        <taxon>Embryophyta</taxon>
        <taxon>Tracheophyta</taxon>
        <taxon>Spermatophyta</taxon>
        <taxon>Magnoliopsida</taxon>
        <taxon>eudicotyledons</taxon>
        <taxon>Gunneridae</taxon>
        <taxon>Pentapetalae</taxon>
        <taxon>rosids</taxon>
        <taxon>malvids</taxon>
        <taxon>Sapindales</taxon>
        <taxon>Sapindaceae</taxon>
        <taxon>Hippocastanoideae</taxon>
        <taxon>Acereae</taxon>
        <taxon>Acer</taxon>
    </lineage>
</organism>
<name>A0AAD5IJG9_ACENE</name>
<reference evidence="3" key="1">
    <citation type="journal article" date="2022" name="Plant J.">
        <title>Strategies of tolerance reflected in two North American maple genomes.</title>
        <authorList>
            <person name="McEvoy S.L."/>
            <person name="Sezen U.U."/>
            <person name="Trouern-Trend A."/>
            <person name="McMahon S.M."/>
            <person name="Schaberg P.G."/>
            <person name="Yang J."/>
            <person name="Wegrzyn J.L."/>
            <person name="Swenson N.G."/>
        </authorList>
    </citation>
    <scope>NUCLEOTIDE SEQUENCE</scope>
    <source>
        <strain evidence="3">91603</strain>
    </source>
</reference>
<dbReference type="Proteomes" id="UP001064489">
    <property type="component" value="Chromosome 2"/>
</dbReference>
<gene>
    <name evidence="3" type="ORF">LWI28_020315</name>
</gene>
<dbReference type="EMBL" id="JAJSOW010000106">
    <property type="protein sequence ID" value="KAI9161744.1"/>
    <property type="molecule type" value="Genomic_DNA"/>
</dbReference>
<feature type="domain" description="Separase-like TPR repeats region" evidence="2">
    <location>
        <begin position="176"/>
        <end position="244"/>
    </location>
</feature>
<proteinExistence type="predicted"/>
<dbReference type="PANTHER" id="PTHR35689:SF1">
    <property type="entry name" value="EARLY ENDOSOME ANTIGEN"/>
    <property type="match status" value="1"/>
</dbReference>
<evidence type="ECO:0000313" key="4">
    <source>
        <dbReference type="Proteomes" id="UP001064489"/>
    </source>
</evidence>
<evidence type="ECO:0000259" key="2">
    <source>
        <dbReference type="Pfam" id="PF25110"/>
    </source>
</evidence>
<evidence type="ECO:0000256" key="1">
    <source>
        <dbReference type="SAM" id="Coils"/>
    </source>
</evidence>
<sequence length="502" mass="58109">MASKTEASLLSKLESSNSTPIYSLFSDYRRPFSDVNEKNQTLIPKLASKFLSFLKKSLAIIPDRLSDSSNKDHTQHQQLTNELFNVFRLCLDCLDLISSQLSYKPYLILVHRVSFVYCLESYRKYEDAESEEFGVLKRFRDLDFNGKSSNSEFARVFLDAVAATVKCAALWKTNVVVLDANEYDKLHGMLMTYLHECSLFFAGELVCFNGDLLCAFTKVTLTEYAKSSMKDQMYKFSCEICSSLFSLEENKPIIIKIIFCVLGFSASQCEAEATLNANVVKRFVEENQRLAEECSQWKREYESVYEALLELENKADERNKKAQVRIHDLEAKLSEVSYVLYFYKQQYQTLGRLFEENFRLTEEYRRLLNVCLLYDQDCQALMKIGNEADEKAKEAKTRVHDLEVQLDQVLDELNFYKLQYHYSKLSGRGGGERNGALVEFCKQQRVVYCGRWVLFKLHLDQSHWTIHGVPVRKPIGRWMLDVRLEWCLGGWESEEGVGEGGL</sequence>
<dbReference type="InterPro" id="IPR056933">
    <property type="entry name" value="TPR_ESP1"/>
</dbReference>
<feature type="coiled-coil region" evidence="1">
    <location>
        <begin position="385"/>
        <end position="419"/>
    </location>
</feature>